<evidence type="ECO:0000313" key="2">
    <source>
        <dbReference type="Proteomes" id="UP001049518"/>
    </source>
</evidence>
<sequence length="94" mass="10258">MLTDWFVTSHLTGTDDGRELARAVLARAGEHHPPTWVLFEPVLEGEPVRRAHHAVYAALTSLRRRDLDHATALVDDSCTGGRTAFSAAHAAHPP</sequence>
<evidence type="ECO:0000313" key="1">
    <source>
        <dbReference type="EMBL" id="QXJ25820.1"/>
    </source>
</evidence>
<dbReference type="EMBL" id="CP059572">
    <property type="protein sequence ID" value="QXJ25820.1"/>
    <property type="molecule type" value="Genomic_DNA"/>
</dbReference>
<gene>
    <name evidence="1" type="ORF">AGRA3207_007377</name>
</gene>
<proteinExistence type="predicted"/>
<organism evidence="1 2">
    <name type="scientific">Actinomadura graeca</name>
    <dbReference type="NCBI Taxonomy" id="2750812"/>
    <lineage>
        <taxon>Bacteria</taxon>
        <taxon>Bacillati</taxon>
        <taxon>Actinomycetota</taxon>
        <taxon>Actinomycetes</taxon>
        <taxon>Streptosporangiales</taxon>
        <taxon>Thermomonosporaceae</taxon>
        <taxon>Actinomadura</taxon>
    </lineage>
</organism>
<dbReference type="Proteomes" id="UP001049518">
    <property type="component" value="Chromosome"/>
</dbReference>
<name>A0ABX8R458_9ACTN</name>
<reference evidence="1" key="1">
    <citation type="submission" date="2020-07" db="EMBL/GenBank/DDBJ databases">
        <authorList>
            <person name="Tarantini F.S."/>
            <person name="Hong K.W."/>
            <person name="Chan K.G."/>
        </authorList>
    </citation>
    <scope>NUCLEOTIDE SEQUENCE</scope>
    <source>
        <strain evidence="1">32-07</strain>
    </source>
</reference>
<dbReference type="RefSeq" id="WP_231332018.1">
    <property type="nucleotide sequence ID" value="NZ_CP059572.1"/>
</dbReference>
<keyword evidence="2" id="KW-1185">Reference proteome</keyword>
<accession>A0ABX8R458</accession>
<protein>
    <submittedName>
        <fullName evidence="1">Uncharacterized protein</fullName>
    </submittedName>
</protein>